<evidence type="ECO:0000259" key="7">
    <source>
        <dbReference type="Pfam" id="PF00933"/>
    </source>
</evidence>
<reference evidence="8 9" key="1">
    <citation type="submission" date="2016-11" db="EMBL/GenBank/DDBJ databases">
        <title>Draft Genome Sequences of Nine Cyanobacterial Strains from Diverse Habitats.</title>
        <authorList>
            <person name="Zhu T."/>
            <person name="Hou S."/>
            <person name="Lu X."/>
            <person name="Hess W.R."/>
        </authorList>
    </citation>
    <scope>NUCLEOTIDE SEQUENCE [LARGE SCALE GENOMIC DNA]</scope>
    <source>
        <strain evidence="8 9">IAM M-71</strain>
    </source>
</reference>
<dbReference type="Gene3D" id="3.20.20.300">
    <property type="entry name" value="Glycoside hydrolase, family 3, N-terminal domain"/>
    <property type="match status" value="1"/>
</dbReference>
<dbReference type="STRING" id="454136.NIES2119_20575"/>
<evidence type="ECO:0000256" key="5">
    <source>
        <dbReference type="ARBA" id="ARBA00023295"/>
    </source>
</evidence>
<evidence type="ECO:0000256" key="1">
    <source>
        <dbReference type="ARBA" id="ARBA00001231"/>
    </source>
</evidence>
<evidence type="ECO:0000313" key="9">
    <source>
        <dbReference type="Proteomes" id="UP000185860"/>
    </source>
</evidence>
<accession>A0A1U7IET5</accession>
<dbReference type="GO" id="GO:0004563">
    <property type="term" value="F:beta-N-acetylhexosaminidase activity"/>
    <property type="evidence" value="ECO:0007669"/>
    <property type="project" value="UniProtKB-EC"/>
</dbReference>
<protein>
    <recommendedName>
        <fullName evidence="3">beta-N-acetylhexosaminidase</fullName>
        <ecNumber evidence="3">3.2.1.52</ecNumber>
    </recommendedName>
</protein>
<comment type="catalytic activity">
    <reaction evidence="1">
        <text>Hydrolysis of terminal non-reducing N-acetyl-D-hexosamine residues in N-acetyl-beta-D-hexosaminides.</text>
        <dbReference type="EC" id="3.2.1.52"/>
    </reaction>
</comment>
<evidence type="ECO:0000256" key="4">
    <source>
        <dbReference type="ARBA" id="ARBA00022801"/>
    </source>
</evidence>
<dbReference type="EC" id="3.2.1.52" evidence="3"/>
<dbReference type="InterPro" id="IPR001764">
    <property type="entry name" value="Glyco_hydro_3_N"/>
</dbReference>
<dbReference type="AlphaFoldDB" id="A0A1U7IET5"/>
<name>A0A1U7IET5_9CYAN</name>
<comment type="similarity">
    <text evidence="2">Belongs to the glycosyl hydrolase 3 family.</text>
</comment>
<dbReference type="PANTHER" id="PTHR30480:SF13">
    <property type="entry name" value="BETA-HEXOSAMINIDASE"/>
    <property type="match status" value="1"/>
</dbReference>
<feature type="transmembrane region" description="Helical" evidence="6">
    <location>
        <begin position="7"/>
        <end position="23"/>
    </location>
</feature>
<keyword evidence="6" id="KW-1133">Transmembrane helix</keyword>
<dbReference type="GO" id="GO:0005975">
    <property type="term" value="P:carbohydrate metabolic process"/>
    <property type="evidence" value="ECO:0007669"/>
    <property type="project" value="InterPro"/>
</dbReference>
<feature type="transmembrane region" description="Helical" evidence="6">
    <location>
        <begin position="67"/>
        <end position="89"/>
    </location>
</feature>
<dbReference type="OrthoDB" id="9805821at2"/>
<dbReference type="InterPro" id="IPR036962">
    <property type="entry name" value="Glyco_hydro_3_N_sf"/>
</dbReference>
<dbReference type="PANTHER" id="PTHR30480">
    <property type="entry name" value="BETA-HEXOSAMINIDASE-RELATED"/>
    <property type="match status" value="1"/>
</dbReference>
<gene>
    <name evidence="8" type="ORF">NIES2119_20575</name>
</gene>
<dbReference type="Proteomes" id="UP000185860">
    <property type="component" value="Unassembled WGS sequence"/>
</dbReference>
<sequence length="451" mass="50920">MSNSSRLLRLFLAFTVFLLSFYFRTPAWSDWGNFLFWLIIMISTFLVLTEIRAFHKIFRGKGRRLSVIILALAWFGLSTATASQVKFLLTKKTVIENLTADTTQTPNTPTNTPKFPNLGQHFLIGYRDFDEVKLLVEKQGIAGVFITKRNVLGKTKAQIKQEIQTLQQIRQSQDLPPLLIAADQEGGIVSRLSPPLTKLPSLGRIIDDNKNIDEQKQKVIEYATKQAQELAEIGVNLNFAPVVDLNKGITIANDKYSKISRRAISENKEVVAKVALWYCQTLEQYNVKCTIKHFPGLGRVKTDTHIAEAELTASVEELINDDWVPFWQVMKNTQAFTMIGHAKLMAVDPENAASFSHKVVSEIIRKTWQHDGILITDDFGMEAVYGSKDGLENATVKSINAGIDFILLSYDKNLYYDAMYALMKAAEEGKLDAQVLRKSGERIDRFSSMIK</sequence>
<feature type="transmembrane region" description="Helical" evidence="6">
    <location>
        <begin position="35"/>
        <end position="55"/>
    </location>
</feature>
<organism evidence="8 9">
    <name type="scientific">[Phormidium ambiguum] IAM M-71</name>
    <dbReference type="NCBI Taxonomy" id="454136"/>
    <lineage>
        <taxon>Bacteria</taxon>
        <taxon>Bacillati</taxon>
        <taxon>Cyanobacteriota</taxon>
        <taxon>Cyanophyceae</taxon>
        <taxon>Oscillatoriophycideae</taxon>
        <taxon>Aerosakkonematales</taxon>
        <taxon>Aerosakkonemataceae</taxon>
        <taxon>Floridanema</taxon>
    </lineage>
</organism>
<evidence type="ECO:0000256" key="2">
    <source>
        <dbReference type="ARBA" id="ARBA00005336"/>
    </source>
</evidence>
<evidence type="ECO:0000256" key="6">
    <source>
        <dbReference type="SAM" id="Phobius"/>
    </source>
</evidence>
<keyword evidence="6" id="KW-0472">Membrane</keyword>
<dbReference type="GO" id="GO:0009254">
    <property type="term" value="P:peptidoglycan turnover"/>
    <property type="evidence" value="ECO:0007669"/>
    <property type="project" value="TreeGrafter"/>
</dbReference>
<evidence type="ECO:0000256" key="3">
    <source>
        <dbReference type="ARBA" id="ARBA00012663"/>
    </source>
</evidence>
<dbReference type="EMBL" id="MRCE01000022">
    <property type="protein sequence ID" value="OKH35416.1"/>
    <property type="molecule type" value="Genomic_DNA"/>
</dbReference>
<evidence type="ECO:0000313" key="8">
    <source>
        <dbReference type="EMBL" id="OKH35416.1"/>
    </source>
</evidence>
<keyword evidence="4 8" id="KW-0378">Hydrolase</keyword>
<comment type="caution">
    <text evidence="8">The sequence shown here is derived from an EMBL/GenBank/DDBJ whole genome shotgun (WGS) entry which is preliminary data.</text>
</comment>
<dbReference type="InterPro" id="IPR017853">
    <property type="entry name" value="GH"/>
</dbReference>
<dbReference type="InterPro" id="IPR050226">
    <property type="entry name" value="NagZ_Beta-hexosaminidase"/>
</dbReference>
<keyword evidence="6" id="KW-0812">Transmembrane</keyword>
<proteinExistence type="inferred from homology"/>
<feature type="domain" description="Glycoside hydrolase family 3 N-terminal" evidence="7">
    <location>
        <begin position="123"/>
        <end position="444"/>
    </location>
</feature>
<keyword evidence="5" id="KW-0326">Glycosidase</keyword>
<dbReference type="Pfam" id="PF00933">
    <property type="entry name" value="Glyco_hydro_3"/>
    <property type="match status" value="1"/>
</dbReference>
<dbReference type="SUPFAM" id="SSF51445">
    <property type="entry name" value="(Trans)glycosidases"/>
    <property type="match status" value="1"/>
</dbReference>